<feature type="domain" description="FAD dependent oxidoreductase" evidence="2">
    <location>
        <begin position="3"/>
        <end position="355"/>
    </location>
</feature>
<evidence type="ECO:0000313" key="4">
    <source>
        <dbReference type="Proteomes" id="UP000183447"/>
    </source>
</evidence>
<dbReference type="Gene3D" id="3.50.50.60">
    <property type="entry name" value="FAD/NAD(P)-binding domain"/>
    <property type="match status" value="1"/>
</dbReference>
<evidence type="ECO:0000259" key="2">
    <source>
        <dbReference type="Pfam" id="PF01266"/>
    </source>
</evidence>
<dbReference type="PANTHER" id="PTHR13847">
    <property type="entry name" value="SARCOSINE DEHYDROGENASE-RELATED"/>
    <property type="match status" value="1"/>
</dbReference>
<dbReference type="AlphaFoldDB" id="A0A1K2I015"/>
<keyword evidence="1" id="KW-0560">Oxidoreductase</keyword>
<dbReference type="Proteomes" id="UP000183447">
    <property type="component" value="Unassembled WGS sequence"/>
</dbReference>
<dbReference type="EMBL" id="FPKU01000002">
    <property type="protein sequence ID" value="SFZ85531.1"/>
    <property type="molecule type" value="Genomic_DNA"/>
</dbReference>
<accession>A0A1K2I015</accession>
<dbReference type="OrthoDB" id="8993739at2"/>
<protein>
    <submittedName>
        <fullName evidence="3">Glycine/D-amino acid oxidase</fullName>
    </submittedName>
</protein>
<sequence>MKALVIGAGVIGASVAFRLAEAGVAVTLIDAGLPCGGTSQVSFAWVSAAEKLASDPYFALSLAAVEEHRRLAEAFGPEGQWYPRPGVIQWQGAGAEGLDLGEMPIAHKLRQLAARNYPAETLARADLARLVPQLSADAMAEDGLAIHYPEDGYLDAPLYVGSLVAAARDRYGAQLLSHTSVAEVLVRSGRVAGVQTDQGDVIAADVVVNCAGRWANEVAGEAGLGVPQAPTVGLIAYTRPAPLPVLKVLRTPGLNVRSDGGGRLLLRANDIDMMVGAEDLPRPDHPAAQMLAERLWRLVPGLSGLPVEAVRIGIRPIPGDGLPAIGPVRGVDGYWLAVSHGGINISALVGRLLTAEIVEGRVDGLLAPYRPDRFIKAAA</sequence>
<dbReference type="InterPro" id="IPR006076">
    <property type="entry name" value="FAD-dep_OxRdtase"/>
</dbReference>
<dbReference type="STRING" id="665118.SAMN02983003_2696"/>
<dbReference type="PANTHER" id="PTHR13847:SF289">
    <property type="entry name" value="GLYCINE OXIDASE"/>
    <property type="match status" value="1"/>
</dbReference>
<name>A0A1K2I015_9HYPH</name>
<dbReference type="InterPro" id="IPR036188">
    <property type="entry name" value="FAD/NAD-bd_sf"/>
</dbReference>
<proteinExistence type="predicted"/>
<reference evidence="3 4" key="1">
    <citation type="submission" date="2016-11" db="EMBL/GenBank/DDBJ databases">
        <authorList>
            <person name="Jaros S."/>
            <person name="Januszkiewicz K."/>
            <person name="Wedrychowicz H."/>
        </authorList>
    </citation>
    <scope>NUCLEOTIDE SEQUENCE [LARGE SCALE GENOMIC DNA]</scope>
    <source>
        <strain evidence="3 4">ATCC 23634</strain>
    </source>
</reference>
<keyword evidence="4" id="KW-1185">Reference proteome</keyword>
<dbReference type="SUPFAM" id="SSF51905">
    <property type="entry name" value="FAD/NAD(P)-binding domain"/>
    <property type="match status" value="1"/>
</dbReference>
<dbReference type="GO" id="GO:0016491">
    <property type="term" value="F:oxidoreductase activity"/>
    <property type="evidence" value="ECO:0007669"/>
    <property type="project" value="UniProtKB-KW"/>
</dbReference>
<dbReference type="GO" id="GO:0005737">
    <property type="term" value="C:cytoplasm"/>
    <property type="evidence" value="ECO:0007669"/>
    <property type="project" value="TreeGrafter"/>
</dbReference>
<dbReference type="Pfam" id="PF01266">
    <property type="entry name" value="DAO"/>
    <property type="match status" value="1"/>
</dbReference>
<dbReference type="RefSeq" id="WP_072343869.1">
    <property type="nucleotide sequence ID" value="NZ_FPKU01000002.1"/>
</dbReference>
<dbReference type="Gene3D" id="3.30.9.10">
    <property type="entry name" value="D-Amino Acid Oxidase, subunit A, domain 2"/>
    <property type="match status" value="1"/>
</dbReference>
<evidence type="ECO:0000313" key="3">
    <source>
        <dbReference type="EMBL" id="SFZ85531.1"/>
    </source>
</evidence>
<evidence type="ECO:0000256" key="1">
    <source>
        <dbReference type="ARBA" id="ARBA00023002"/>
    </source>
</evidence>
<gene>
    <name evidence="3" type="ORF">SAMN02983003_2696</name>
</gene>
<organism evidence="3 4">
    <name type="scientific">Devosia enhydra</name>
    <dbReference type="NCBI Taxonomy" id="665118"/>
    <lineage>
        <taxon>Bacteria</taxon>
        <taxon>Pseudomonadati</taxon>
        <taxon>Pseudomonadota</taxon>
        <taxon>Alphaproteobacteria</taxon>
        <taxon>Hyphomicrobiales</taxon>
        <taxon>Devosiaceae</taxon>
        <taxon>Devosia</taxon>
    </lineage>
</organism>